<dbReference type="SUPFAM" id="SSF81383">
    <property type="entry name" value="F-box domain"/>
    <property type="match status" value="1"/>
</dbReference>
<dbReference type="AlphaFoldDB" id="A0A8T0CKJ9"/>
<evidence type="ECO:0000313" key="3">
    <source>
        <dbReference type="EMBL" id="KAF7846676.1"/>
    </source>
</evidence>
<dbReference type="Pfam" id="PF00646">
    <property type="entry name" value="F-box"/>
    <property type="match status" value="1"/>
</dbReference>
<protein>
    <recommendedName>
        <fullName evidence="2">F-box domain-containing protein</fullName>
    </recommendedName>
</protein>
<proteinExistence type="predicted"/>
<evidence type="ECO:0000256" key="1">
    <source>
        <dbReference type="SAM" id="MobiDB-lite"/>
    </source>
</evidence>
<dbReference type="PROSITE" id="PS50181">
    <property type="entry name" value="FBOX"/>
    <property type="match status" value="1"/>
</dbReference>
<comment type="caution">
    <text evidence="3">The sequence shown here is derived from an EMBL/GenBank/DDBJ whole genome shotgun (WGS) entry which is preliminary data.</text>
</comment>
<dbReference type="NCBIfam" id="TIGR01640">
    <property type="entry name" value="F_box_assoc_1"/>
    <property type="match status" value="1"/>
</dbReference>
<dbReference type="InterPro" id="IPR013187">
    <property type="entry name" value="F-box-assoc_dom_typ3"/>
</dbReference>
<dbReference type="InterPro" id="IPR036047">
    <property type="entry name" value="F-box-like_dom_sf"/>
</dbReference>
<dbReference type="PANTHER" id="PTHR31672">
    <property type="entry name" value="BNACNNG10540D PROTEIN"/>
    <property type="match status" value="1"/>
</dbReference>
<dbReference type="InterPro" id="IPR001810">
    <property type="entry name" value="F-box_dom"/>
</dbReference>
<dbReference type="OrthoDB" id="1867629at2759"/>
<dbReference type="InterPro" id="IPR017451">
    <property type="entry name" value="F-box-assoc_interact_dom"/>
</dbReference>
<keyword evidence="4" id="KW-1185">Reference proteome</keyword>
<dbReference type="Pfam" id="PF08268">
    <property type="entry name" value="FBA_3"/>
    <property type="match status" value="1"/>
</dbReference>
<organism evidence="3 4">
    <name type="scientific">Corymbia citriodora subsp. variegata</name>
    <dbReference type="NCBI Taxonomy" id="360336"/>
    <lineage>
        <taxon>Eukaryota</taxon>
        <taxon>Viridiplantae</taxon>
        <taxon>Streptophyta</taxon>
        <taxon>Embryophyta</taxon>
        <taxon>Tracheophyta</taxon>
        <taxon>Spermatophyta</taxon>
        <taxon>Magnoliopsida</taxon>
        <taxon>eudicotyledons</taxon>
        <taxon>Gunneridae</taxon>
        <taxon>Pentapetalae</taxon>
        <taxon>rosids</taxon>
        <taxon>malvids</taxon>
        <taxon>Myrtales</taxon>
        <taxon>Myrtaceae</taxon>
        <taxon>Myrtoideae</taxon>
        <taxon>Eucalypteae</taxon>
        <taxon>Corymbia</taxon>
    </lineage>
</organism>
<dbReference type="Gene3D" id="1.20.1280.50">
    <property type="match status" value="1"/>
</dbReference>
<dbReference type="EMBL" id="MU092152">
    <property type="protein sequence ID" value="KAF7846676.1"/>
    <property type="molecule type" value="Genomic_DNA"/>
</dbReference>
<dbReference type="InterPro" id="IPR050796">
    <property type="entry name" value="SCF_F-box_component"/>
</dbReference>
<feature type="compositionally biased region" description="Low complexity" evidence="1">
    <location>
        <begin position="48"/>
        <end position="58"/>
    </location>
</feature>
<feature type="compositionally biased region" description="Low complexity" evidence="1">
    <location>
        <begin position="65"/>
        <end position="75"/>
    </location>
</feature>
<feature type="domain" description="F-box" evidence="2">
    <location>
        <begin position="74"/>
        <end position="120"/>
    </location>
</feature>
<dbReference type="PANTHER" id="PTHR31672:SF13">
    <property type="entry name" value="F-BOX PROTEIN CPR30-LIKE"/>
    <property type="match status" value="1"/>
</dbReference>
<evidence type="ECO:0000259" key="2">
    <source>
        <dbReference type="PROSITE" id="PS50181"/>
    </source>
</evidence>
<evidence type="ECO:0000313" key="4">
    <source>
        <dbReference type="Proteomes" id="UP000806378"/>
    </source>
</evidence>
<dbReference type="SMART" id="SM00256">
    <property type="entry name" value="FBOX"/>
    <property type="match status" value="1"/>
</dbReference>
<feature type="region of interest" description="Disordered" evidence="1">
    <location>
        <begin position="46"/>
        <end position="75"/>
    </location>
</feature>
<name>A0A8T0CKJ9_CORYI</name>
<sequence>MEIKVQIWHLLVDKSYGREHKPSPSQSLHRGREEVHQIRVHVNKREPSSSMLLPMSSCNPPPPSSSSSSSRCETPTMSSLPLDLLRNVLSRLSTISLLELRSVCREWRDIIDDAHFCRHARHHAIESPRILLLSKPSHSGEPQIEVDDEFLVTSLPEFMSWVDGAGASCYGLLCFEDFRNRATYVLNPLTREIVPLPSVDRLHERWCPFSIEIGASRLTSRYKIVRLSYLNDGAVCAHRAEVLDQGSRSWRDIASVPSSLLLGDPVFAAGSIHWSDLGGHVVGISSFDITKEEFTPTPCPELRDPHLVELQGVLGLVDSLREEGVDVWVMEEESGRWTKEYSVQPIPPSPAMSHRVFDVLGCGGRKIALSYLESSWIFYDPATDEQKYVKRPDAFPDTIGGSFTVSLLSPAKLWNSGEVKEISPE</sequence>
<reference evidence="3" key="1">
    <citation type="submission" date="2020-05" db="EMBL/GenBank/DDBJ databases">
        <title>WGS assembly of Corymbia citriodora subspecies variegata.</title>
        <authorList>
            <person name="Barry K."/>
            <person name="Hundley H."/>
            <person name="Shu S."/>
            <person name="Jenkins J."/>
            <person name="Grimwood J."/>
            <person name="Baten A."/>
        </authorList>
    </citation>
    <scope>NUCLEOTIDE SEQUENCE</scope>
    <source>
        <strain evidence="3">CV2-018</strain>
    </source>
</reference>
<accession>A0A8T0CKJ9</accession>
<gene>
    <name evidence="3" type="ORF">BT93_L3922</name>
</gene>
<dbReference type="Proteomes" id="UP000806378">
    <property type="component" value="Unassembled WGS sequence"/>
</dbReference>
<dbReference type="Gramene" id="rna-gnl|WGS:JABURB|Cocit.L3922.1">
    <property type="protein sequence ID" value="cds-KAF7846676.1"/>
    <property type="gene ID" value="gene-BT93_L3922"/>
</dbReference>